<dbReference type="KEGG" id="smen:SAMEA4412692_1735"/>
<dbReference type="EMBL" id="LT906439">
    <property type="protein sequence ID" value="SNU90097.1"/>
    <property type="molecule type" value="Genomic_DNA"/>
</dbReference>
<gene>
    <name evidence="1" type="ORF">SAMEA4412692_01735</name>
</gene>
<sequence>MMATKLSRLPLNDDYQASYHGFLDAQDRDIWRGLLLEQVKILHQLGWSKSCIEQGYLSLLKVPEIREEHLSYLQKRLVDSQLFGSLVFQKMWHVGMQQSRMTDAQVLLKIAMQVTGMPDDLSGRLEETQELLRRFDPDLEPGDAFWKHFAQTVQRAFPGQSLAGDGKLNRQIHQFRYLISSQQAQWLRQHFRKDNDTDAQALAKYIRDMDQRDSLLEKLGITNYDYYFEYSLTDSSRLHNKIALDRSGKTEQVIYPDGQVGVNFKILLHFHTEFILDEAGHFLNEVDAERVTENGVLNGASFNYANRNGAQHSSLDVSPVNVHDPKFRKKLARQKKLRYISPNRTQGRRGAKSISDWELSYFNPRGYFSQNGKSAAQRVQEAAKAFEKLL</sequence>
<name>A0A239SXC4_9STRE</name>
<evidence type="ECO:0000313" key="1">
    <source>
        <dbReference type="EMBL" id="SNU90097.1"/>
    </source>
</evidence>
<evidence type="ECO:0000313" key="2">
    <source>
        <dbReference type="Proteomes" id="UP000215185"/>
    </source>
</evidence>
<dbReference type="STRING" id="1123308.GCA_000380085_01958"/>
<dbReference type="InterPro" id="IPR021462">
    <property type="entry name" value="DUF3114"/>
</dbReference>
<dbReference type="AlphaFoldDB" id="A0A239SXC4"/>
<accession>A0A239SXC4</accession>
<protein>
    <submittedName>
        <fullName evidence="1">Hypothetical cytosolic protein</fullName>
    </submittedName>
</protein>
<dbReference type="eggNOG" id="ENOG503357U">
    <property type="taxonomic scope" value="Bacteria"/>
</dbReference>
<keyword evidence="2" id="KW-1185">Reference proteome</keyword>
<proteinExistence type="predicted"/>
<dbReference type="Pfam" id="PF11311">
    <property type="entry name" value="DUF3114"/>
    <property type="match status" value="1"/>
</dbReference>
<reference evidence="1 2" key="1">
    <citation type="submission" date="2017-06" db="EMBL/GenBank/DDBJ databases">
        <authorList>
            <consortium name="Pathogen Informatics"/>
        </authorList>
    </citation>
    <scope>NUCLEOTIDE SEQUENCE [LARGE SCALE GENOMIC DNA]</scope>
    <source>
        <strain evidence="1 2">NCTC13788</strain>
    </source>
</reference>
<dbReference type="Proteomes" id="UP000215185">
    <property type="component" value="Chromosome 1"/>
</dbReference>
<organism evidence="1 2">
    <name type="scientific">Streptococcus merionis</name>
    <dbReference type="NCBI Taxonomy" id="400065"/>
    <lineage>
        <taxon>Bacteria</taxon>
        <taxon>Bacillati</taxon>
        <taxon>Bacillota</taxon>
        <taxon>Bacilli</taxon>
        <taxon>Lactobacillales</taxon>
        <taxon>Streptococcaceae</taxon>
        <taxon>Streptococcus</taxon>
    </lineage>
</organism>